<gene>
    <name evidence="8" type="primary">tilS</name>
    <name evidence="10" type="ORF">SAMN05444350_11715</name>
</gene>
<dbReference type="HAMAP" id="MF_01161">
    <property type="entry name" value="tRNA_Ile_lys_synt"/>
    <property type="match status" value="1"/>
</dbReference>
<feature type="binding site" evidence="8">
    <location>
        <begin position="27"/>
        <end position="32"/>
    </location>
    <ligand>
        <name>ATP</name>
        <dbReference type="ChEBI" id="CHEBI:30616"/>
    </ligand>
</feature>
<dbReference type="Gene3D" id="3.40.50.620">
    <property type="entry name" value="HUPs"/>
    <property type="match status" value="1"/>
</dbReference>
<dbReference type="InterPro" id="IPR012795">
    <property type="entry name" value="tRNA_Ile_lys_synt_N"/>
</dbReference>
<comment type="catalytic activity">
    <reaction evidence="7 8">
        <text>cytidine(34) in tRNA(Ile2) + L-lysine + ATP = lysidine(34) in tRNA(Ile2) + AMP + diphosphate + H(+)</text>
        <dbReference type="Rhea" id="RHEA:43744"/>
        <dbReference type="Rhea" id="RHEA-COMP:10625"/>
        <dbReference type="Rhea" id="RHEA-COMP:10670"/>
        <dbReference type="ChEBI" id="CHEBI:15378"/>
        <dbReference type="ChEBI" id="CHEBI:30616"/>
        <dbReference type="ChEBI" id="CHEBI:32551"/>
        <dbReference type="ChEBI" id="CHEBI:33019"/>
        <dbReference type="ChEBI" id="CHEBI:82748"/>
        <dbReference type="ChEBI" id="CHEBI:83665"/>
        <dbReference type="ChEBI" id="CHEBI:456215"/>
        <dbReference type="EC" id="6.3.4.19"/>
    </reaction>
</comment>
<protein>
    <recommendedName>
        <fullName evidence="8">tRNA(Ile)-lysidine synthase</fullName>
        <ecNumber evidence="8">6.3.4.19</ecNumber>
    </recommendedName>
    <alternativeName>
        <fullName evidence="8">tRNA(Ile)-2-lysyl-cytidine synthase</fullName>
    </alternativeName>
    <alternativeName>
        <fullName evidence="8">tRNA(Ile)-lysidine synthetase</fullName>
    </alternativeName>
</protein>
<dbReference type="InterPro" id="IPR011063">
    <property type="entry name" value="TilS/TtcA_N"/>
</dbReference>
<dbReference type="EC" id="6.3.4.19" evidence="8"/>
<evidence type="ECO:0000256" key="4">
    <source>
        <dbReference type="ARBA" id="ARBA00022694"/>
    </source>
</evidence>
<reference evidence="11" key="1">
    <citation type="submission" date="2016-11" db="EMBL/GenBank/DDBJ databases">
        <authorList>
            <person name="Varghese N."/>
            <person name="Submissions S."/>
        </authorList>
    </citation>
    <scope>NUCLEOTIDE SEQUENCE [LARGE SCALE GENOMIC DNA]</scope>
    <source>
        <strain evidence="11">DSM 26884</strain>
    </source>
</reference>
<evidence type="ECO:0000256" key="5">
    <source>
        <dbReference type="ARBA" id="ARBA00022741"/>
    </source>
</evidence>
<dbReference type="GO" id="GO:0006400">
    <property type="term" value="P:tRNA modification"/>
    <property type="evidence" value="ECO:0007669"/>
    <property type="project" value="UniProtKB-UniRule"/>
</dbReference>
<dbReference type="GO" id="GO:0005524">
    <property type="term" value="F:ATP binding"/>
    <property type="evidence" value="ECO:0007669"/>
    <property type="project" value="UniProtKB-UniRule"/>
</dbReference>
<proteinExistence type="inferred from homology"/>
<dbReference type="Gene3D" id="3.50.40.10">
    <property type="entry name" value="Phenylalanyl-trna Synthetase, Chain B, domain 3"/>
    <property type="match status" value="1"/>
</dbReference>
<dbReference type="GO" id="GO:0005737">
    <property type="term" value="C:cytoplasm"/>
    <property type="evidence" value="ECO:0007669"/>
    <property type="project" value="UniProtKB-SubCell"/>
</dbReference>
<dbReference type="RefSeq" id="WP_025834466.1">
    <property type="nucleotide sequence ID" value="NZ_FQZN01000017.1"/>
</dbReference>
<dbReference type="NCBIfam" id="TIGR02432">
    <property type="entry name" value="lysidine_TilS_N"/>
    <property type="match status" value="1"/>
</dbReference>
<dbReference type="Proteomes" id="UP000184192">
    <property type="component" value="Unassembled WGS sequence"/>
</dbReference>
<name>A0A1M6H303_9BACE</name>
<accession>A0A1M6H303</accession>
<dbReference type="CDD" id="cd01992">
    <property type="entry name" value="TilS_N"/>
    <property type="match status" value="1"/>
</dbReference>
<evidence type="ECO:0000256" key="7">
    <source>
        <dbReference type="ARBA" id="ARBA00048539"/>
    </source>
</evidence>
<comment type="function">
    <text evidence="8">Ligates lysine onto the cytidine present at position 34 of the AUA codon-specific tRNA(Ile) that contains the anticodon CAU, in an ATP-dependent manner. Cytidine is converted to lysidine, thus changing the amino acid specificity of the tRNA from methionine to isoleucine.</text>
</comment>
<keyword evidence="3 8" id="KW-0436">Ligase</keyword>
<dbReference type="AlphaFoldDB" id="A0A1M6H303"/>
<comment type="domain">
    <text evidence="8">The N-terminal region contains the highly conserved SGGXDS motif, predicted to be a P-loop motif involved in ATP binding.</text>
</comment>
<comment type="similarity">
    <text evidence="8">Belongs to the tRNA(Ile)-lysidine synthase family.</text>
</comment>
<dbReference type="InterPro" id="IPR020825">
    <property type="entry name" value="Phe-tRNA_synthase-like_B3/B4"/>
</dbReference>
<dbReference type="PANTHER" id="PTHR43033">
    <property type="entry name" value="TRNA(ILE)-LYSIDINE SYNTHASE-RELATED"/>
    <property type="match status" value="1"/>
</dbReference>
<evidence type="ECO:0000259" key="9">
    <source>
        <dbReference type="SMART" id="SM00977"/>
    </source>
</evidence>
<dbReference type="GeneID" id="92712868"/>
<keyword evidence="2 8" id="KW-0963">Cytoplasm</keyword>
<feature type="domain" description="Lysidine-tRNA(Ile) synthetase C-terminal" evidence="9">
    <location>
        <begin position="359"/>
        <end position="431"/>
    </location>
</feature>
<dbReference type="SMART" id="SM00977">
    <property type="entry name" value="TilS_C"/>
    <property type="match status" value="1"/>
</dbReference>
<keyword evidence="4 8" id="KW-0819">tRNA processing</keyword>
<evidence type="ECO:0000256" key="6">
    <source>
        <dbReference type="ARBA" id="ARBA00022840"/>
    </source>
</evidence>
<dbReference type="EMBL" id="FQZN01000017">
    <property type="protein sequence ID" value="SHJ16565.1"/>
    <property type="molecule type" value="Genomic_DNA"/>
</dbReference>
<keyword evidence="6 8" id="KW-0067">ATP-binding</keyword>
<dbReference type="SUPFAM" id="SSF52402">
    <property type="entry name" value="Adenine nucleotide alpha hydrolases-like"/>
    <property type="match status" value="1"/>
</dbReference>
<dbReference type="InterPro" id="IPR012796">
    <property type="entry name" value="Lysidine-tRNA-synth_C"/>
</dbReference>
<dbReference type="Pfam" id="PF01171">
    <property type="entry name" value="ATP_bind_3"/>
    <property type="match status" value="1"/>
</dbReference>
<dbReference type="InterPro" id="IPR014729">
    <property type="entry name" value="Rossmann-like_a/b/a_fold"/>
</dbReference>
<sequence>MDKKKIAQYIEQEKLFSLKDKVLVTLSGGADSVALLRLLLDMGYTCEAAHCNFHLRGDESDRDEMFVRKLCLQLEIPLHIRHFQTTEEAAKRHISIEMAARELRYAWFEELRLQQGADVIAVAHHKDDNVETLLLNLIRGTGINGLLGIHPKNGKIVRPLLCLDRKEITEYLQGIGQTYVTDSTNLQDEYTRNKIRLNLLPLMQEINPSVKESLLRTAEHLNDAALLYNKGIEEGKQKVQTGQSIRIATLLEEPAPETLLFEILFPLGFNGTQIKDIFTSLSGQPGKIFLSKDWRVVKDRDLLLVTPANFSKAPTASFPDDLSLPFRLIMEEQEVTDNFVIPRDRTIACFDANKLKQPLTVRLCQQGDSFIPFGMTGRKKVSDYLTNRKFSLPRKEQQWVLCSGKHIIWLIGERTDNRFRIDENTRRVLIIKFIP</sequence>
<dbReference type="GO" id="GO:0032267">
    <property type="term" value="F:tRNA(Ile)-lysidine synthase activity"/>
    <property type="evidence" value="ECO:0007669"/>
    <property type="project" value="UniProtKB-EC"/>
</dbReference>
<evidence type="ECO:0000256" key="8">
    <source>
        <dbReference type="HAMAP-Rule" id="MF_01161"/>
    </source>
</evidence>
<dbReference type="SUPFAM" id="SSF56037">
    <property type="entry name" value="PheT/TilS domain"/>
    <property type="match status" value="1"/>
</dbReference>
<evidence type="ECO:0000256" key="1">
    <source>
        <dbReference type="ARBA" id="ARBA00004496"/>
    </source>
</evidence>
<comment type="subcellular location">
    <subcellularLocation>
        <location evidence="1 8">Cytoplasm</location>
    </subcellularLocation>
</comment>
<dbReference type="PANTHER" id="PTHR43033:SF1">
    <property type="entry name" value="TRNA(ILE)-LYSIDINE SYNTHASE-RELATED"/>
    <property type="match status" value="1"/>
</dbReference>
<dbReference type="eggNOG" id="COG0037">
    <property type="taxonomic scope" value="Bacteria"/>
</dbReference>
<evidence type="ECO:0000313" key="11">
    <source>
        <dbReference type="Proteomes" id="UP000184192"/>
    </source>
</evidence>
<organism evidence="10 11">
    <name type="scientific">Bacteroides stercorirosoris</name>
    <dbReference type="NCBI Taxonomy" id="871324"/>
    <lineage>
        <taxon>Bacteria</taxon>
        <taxon>Pseudomonadati</taxon>
        <taxon>Bacteroidota</taxon>
        <taxon>Bacteroidia</taxon>
        <taxon>Bacteroidales</taxon>
        <taxon>Bacteroidaceae</taxon>
        <taxon>Bacteroides</taxon>
    </lineage>
</organism>
<evidence type="ECO:0000313" key="10">
    <source>
        <dbReference type="EMBL" id="SHJ16565.1"/>
    </source>
</evidence>
<keyword evidence="5 8" id="KW-0547">Nucleotide-binding</keyword>
<evidence type="ECO:0000256" key="2">
    <source>
        <dbReference type="ARBA" id="ARBA00022490"/>
    </source>
</evidence>
<keyword evidence="11" id="KW-1185">Reference proteome</keyword>
<evidence type="ECO:0000256" key="3">
    <source>
        <dbReference type="ARBA" id="ARBA00022598"/>
    </source>
</evidence>
<dbReference type="InterPro" id="IPR012094">
    <property type="entry name" value="tRNA_Ile_lys_synt"/>
</dbReference>